<dbReference type="SMART" id="SM00448">
    <property type="entry name" value="REC"/>
    <property type="match status" value="1"/>
</dbReference>
<keyword evidence="1 2" id="KW-0597">Phosphoprotein</keyword>
<dbReference type="OrthoDB" id="9800897at2"/>
<keyword evidence="5" id="KW-1185">Reference proteome</keyword>
<dbReference type="GO" id="GO:0000160">
    <property type="term" value="P:phosphorelay signal transduction system"/>
    <property type="evidence" value="ECO:0007669"/>
    <property type="project" value="InterPro"/>
</dbReference>
<evidence type="ECO:0000256" key="2">
    <source>
        <dbReference type="PROSITE-ProRule" id="PRU00169"/>
    </source>
</evidence>
<dbReference type="PROSITE" id="PS50110">
    <property type="entry name" value="RESPONSE_REGULATORY"/>
    <property type="match status" value="1"/>
</dbReference>
<dbReference type="Pfam" id="PF00072">
    <property type="entry name" value="Response_reg"/>
    <property type="match status" value="1"/>
</dbReference>
<dbReference type="PANTHER" id="PTHR44591:SF3">
    <property type="entry name" value="RESPONSE REGULATORY DOMAIN-CONTAINING PROTEIN"/>
    <property type="match status" value="1"/>
</dbReference>
<dbReference type="InterPro" id="IPR001789">
    <property type="entry name" value="Sig_transdc_resp-reg_receiver"/>
</dbReference>
<name>A0A2W7NJ87_9RHOB</name>
<evidence type="ECO:0000313" key="5">
    <source>
        <dbReference type="Proteomes" id="UP000248916"/>
    </source>
</evidence>
<sequence>MSLKNTLKVLVVDDTSVSRGLVCMSLEEIGLKNVDFCSSGEKAFDIATRQGVHIILCDQNMPGMSGIQLLEKLRMQRATSRVGFILISGSLSKPLLDEARKWGLNNFLAKPFSTAQLKACLQTVTGPL</sequence>
<comment type="caution">
    <text evidence="4">The sequence shown here is derived from an EMBL/GenBank/DDBJ whole genome shotgun (WGS) entry which is preliminary data.</text>
</comment>
<evidence type="ECO:0000313" key="4">
    <source>
        <dbReference type="EMBL" id="PZX11352.1"/>
    </source>
</evidence>
<dbReference type="Gene3D" id="3.40.50.2300">
    <property type="match status" value="1"/>
</dbReference>
<dbReference type="SUPFAM" id="SSF52172">
    <property type="entry name" value="CheY-like"/>
    <property type="match status" value="1"/>
</dbReference>
<feature type="modified residue" description="4-aspartylphosphate" evidence="2">
    <location>
        <position position="58"/>
    </location>
</feature>
<evidence type="ECO:0000256" key="1">
    <source>
        <dbReference type="ARBA" id="ARBA00022553"/>
    </source>
</evidence>
<accession>A0A2W7NJ87</accession>
<dbReference type="RefSeq" id="WP_111538941.1">
    <property type="nucleotide sequence ID" value="NZ_QKZL01000032.1"/>
</dbReference>
<evidence type="ECO:0000259" key="3">
    <source>
        <dbReference type="PROSITE" id="PS50110"/>
    </source>
</evidence>
<organism evidence="4 5">
    <name type="scientific">Palleronia aestuarii</name>
    <dbReference type="NCBI Taxonomy" id="568105"/>
    <lineage>
        <taxon>Bacteria</taxon>
        <taxon>Pseudomonadati</taxon>
        <taxon>Pseudomonadota</taxon>
        <taxon>Alphaproteobacteria</taxon>
        <taxon>Rhodobacterales</taxon>
        <taxon>Roseobacteraceae</taxon>
        <taxon>Palleronia</taxon>
    </lineage>
</organism>
<proteinExistence type="predicted"/>
<dbReference type="PANTHER" id="PTHR44591">
    <property type="entry name" value="STRESS RESPONSE REGULATOR PROTEIN 1"/>
    <property type="match status" value="1"/>
</dbReference>
<dbReference type="AlphaFoldDB" id="A0A2W7NJ87"/>
<dbReference type="EMBL" id="QKZL01000032">
    <property type="protein sequence ID" value="PZX11352.1"/>
    <property type="molecule type" value="Genomic_DNA"/>
</dbReference>
<feature type="domain" description="Response regulatory" evidence="3">
    <location>
        <begin position="8"/>
        <end position="125"/>
    </location>
</feature>
<gene>
    <name evidence="4" type="ORF">LX81_03943</name>
</gene>
<dbReference type="Proteomes" id="UP000248916">
    <property type="component" value="Unassembled WGS sequence"/>
</dbReference>
<dbReference type="InterPro" id="IPR050595">
    <property type="entry name" value="Bact_response_regulator"/>
</dbReference>
<reference evidence="4 5" key="1">
    <citation type="submission" date="2018-06" db="EMBL/GenBank/DDBJ databases">
        <title>Genomic Encyclopedia of Archaeal and Bacterial Type Strains, Phase II (KMG-II): from individual species to whole genera.</title>
        <authorList>
            <person name="Goeker M."/>
        </authorList>
    </citation>
    <scope>NUCLEOTIDE SEQUENCE [LARGE SCALE GENOMIC DNA]</scope>
    <source>
        <strain evidence="4 5">DSM 22009</strain>
    </source>
</reference>
<protein>
    <submittedName>
        <fullName evidence="4">Two-component system chemotaxis response regulator CheY</fullName>
    </submittedName>
</protein>
<dbReference type="InterPro" id="IPR011006">
    <property type="entry name" value="CheY-like_superfamily"/>
</dbReference>